<protein>
    <submittedName>
        <fullName evidence="1">Uncharacterized protein</fullName>
    </submittedName>
</protein>
<keyword evidence="2" id="KW-1185">Reference proteome</keyword>
<dbReference type="EMBL" id="CAUJNA010003214">
    <property type="protein sequence ID" value="CAJ1395913.1"/>
    <property type="molecule type" value="Genomic_DNA"/>
</dbReference>
<gene>
    <name evidence="1" type="ORF">EVOR1521_LOCUS20235</name>
</gene>
<name>A0AA36IXS2_9DINO</name>
<comment type="caution">
    <text evidence="1">The sequence shown here is derived from an EMBL/GenBank/DDBJ whole genome shotgun (WGS) entry which is preliminary data.</text>
</comment>
<accession>A0AA36IXS2</accession>
<reference evidence="1" key="1">
    <citation type="submission" date="2023-08" db="EMBL/GenBank/DDBJ databases">
        <authorList>
            <person name="Chen Y."/>
            <person name="Shah S."/>
            <person name="Dougan E. K."/>
            <person name="Thang M."/>
            <person name="Chan C."/>
        </authorList>
    </citation>
    <scope>NUCLEOTIDE SEQUENCE</scope>
</reference>
<dbReference type="AlphaFoldDB" id="A0AA36IXS2"/>
<sequence>MGRQSGKRRLGKSHHRSYAEFRVGADSHQGYIIEAMVDVGHVKKMPWNCYTSSSCIASHPSFEGHVGCLSHHYYGHQVHKEGYNSIVFNPGDGYEVVIWDKHQVKSMRHI</sequence>
<proteinExistence type="predicted"/>
<organism evidence="1 2">
    <name type="scientific">Effrenium voratum</name>
    <dbReference type="NCBI Taxonomy" id="2562239"/>
    <lineage>
        <taxon>Eukaryota</taxon>
        <taxon>Sar</taxon>
        <taxon>Alveolata</taxon>
        <taxon>Dinophyceae</taxon>
        <taxon>Suessiales</taxon>
        <taxon>Symbiodiniaceae</taxon>
        <taxon>Effrenium</taxon>
    </lineage>
</organism>
<evidence type="ECO:0000313" key="2">
    <source>
        <dbReference type="Proteomes" id="UP001178507"/>
    </source>
</evidence>
<dbReference type="Proteomes" id="UP001178507">
    <property type="component" value="Unassembled WGS sequence"/>
</dbReference>
<evidence type="ECO:0000313" key="1">
    <source>
        <dbReference type="EMBL" id="CAJ1395913.1"/>
    </source>
</evidence>